<organism evidence="2 3">
    <name type="scientific">Alistipes putredinis</name>
    <dbReference type="NCBI Taxonomy" id="28117"/>
    <lineage>
        <taxon>Bacteria</taxon>
        <taxon>Pseudomonadati</taxon>
        <taxon>Bacteroidota</taxon>
        <taxon>Bacteroidia</taxon>
        <taxon>Bacteroidales</taxon>
        <taxon>Rikenellaceae</taxon>
        <taxon>Alistipes</taxon>
    </lineage>
</organism>
<keyword evidence="1" id="KW-1133">Transmembrane helix</keyword>
<keyword evidence="1" id="KW-0812">Transmembrane</keyword>
<dbReference type="EMBL" id="MNQH01000001">
    <property type="protein sequence ID" value="OKY96741.1"/>
    <property type="molecule type" value="Genomic_DNA"/>
</dbReference>
<dbReference type="PIRSF" id="PIRSF016789">
    <property type="entry name" value="DUF454"/>
    <property type="match status" value="1"/>
</dbReference>
<dbReference type="GO" id="GO:0005886">
    <property type="term" value="C:plasma membrane"/>
    <property type="evidence" value="ECO:0007669"/>
    <property type="project" value="TreeGrafter"/>
</dbReference>
<reference evidence="2 3" key="1">
    <citation type="journal article" date="2016" name="Nat. Biotechnol.">
        <title>Measurement of bacterial replication rates in microbial communities.</title>
        <authorList>
            <person name="Brown C.T."/>
            <person name="Olm M.R."/>
            <person name="Thomas B.C."/>
            <person name="Banfield J.F."/>
        </authorList>
    </citation>
    <scope>NUCLEOTIDE SEQUENCE [LARGE SCALE GENOMIC DNA]</scope>
    <source>
        <strain evidence="2">CAG:67_53_122</strain>
    </source>
</reference>
<evidence type="ECO:0008006" key="4">
    <source>
        <dbReference type="Google" id="ProtNLM"/>
    </source>
</evidence>
<keyword evidence="1" id="KW-0472">Membrane</keyword>
<evidence type="ECO:0000313" key="3">
    <source>
        <dbReference type="Proteomes" id="UP000187417"/>
    </source>
</evidence>
<name>A0A1Q6FD06_9BACT</name>
<evidence type="ECO:0000313" key="2">
    <source>
        <dbReference type="EMBL" id="OKY96741.1"/>
    </source>
</evidence>
<feature type="transmembrane region" description="Helical" evidence="1">
    <location>
        <begin position="70"/>
        <end position="89"/>
    </location>
</feature>
<feature type="transmembrane region" description="Helical" evidence="1">
    <location>
        <begin position="95"/>
        <end position="119"/>
    </location>
</feature>
<evidence type="ECO:0000256" key="1">
    <source>
        <dbReference type="SAM" id="Phobius"/>
    </source>
</evidence>
<dbReference type="PANTHER" id="PTHR35813:SF1">
    <property type="entry name" value="INNER MEMBRANE PROTEIN YBAN"/>
    <property type="match status" value="1"/>
</dbReference>
<dbReference type="PANTHER" id="PTHR35813">
    <property type="entry name" value="INNER MEMBRANE PROTEIN YBAN"/>
    <property type="match status" value="1"/>
</dbReference>
<dbReference type="AlphaFoldDB" id="A0A1Q6FD06"/>
<accession>A0A1Q6FD06</accession>
<dbReference type="STRING" id="28117.BHV66_01370"/>
<proteinExistence type="predicted"/>
<dbReference type="InterPro" id="IPR007401">
    <property type="entry name" value="DUF454"/>
</dbReference>
<dbReference type="RefSeq" id="WP_276618007.1">
    <property type="nucleotide sequence ID" value="NZ_BAAFLA010000005.1"/>
</dbReference>
<dbReference type="Pfam" id="PF04304">
    <property type="entry name" value="DUF454"/>
    <property type="match status" value="1"/>
</dbReference>
<sequence length="123" mass="13978">MKILGVIFGSLFLGLGIVGIFVPLLPTTPFLLLAAALYVRSSPRLYAWLLNQRHLGSYIRNFRENRAIPLQAKIVSVSLIWLTMGYCIFRVVDAWWWAQLGLFLLAVGTSWHILSFATLKKKE</sequence>
<gene>
    <name evidence="2" type="ORF">BHV66_01370</name>
</gene>
<dbReference type="Proteomes" id="UP000187417">
    <property type="component" value="Unassembled WGS sequence"/>
</dbReference>
<protein>
    <recommendedName>
        <fullName evidence="4">DUF454 domain-containing protein</fullName>
    </recommendedName>
</protein>
<comment type="caution">
    <text evidence="2">The sequence shown here is derived from an EMBL/GenBank/DDBJ whole genome shotgun (WGS) entry which is preliminary data.</text>
</comment>